<feature type="transmembrane region" description="Helical" evidence="2">
    <location>
        <begin position="584"/>
        <end position="605"/>
    </location>
</feature>
<keyword evidence="4" id="KW-1185">Reference proteome</keyword>
<evidence type="ECO:0000256" key="1">
    <source>
        <dbReference type="SAM" id="MobiDB-lite"/>
    </source>
</evidence>
<keyword evidence="2" id="KW-1133">Transmembrane helix</keyword>
<accession>A0A9W4UAF5</accession>
<dbReference type="AlphaFoldDB" id="A0A9W4UAF5"/>
<dbReference type="PANTHER" id="PTHR35394">
    <property type="entry name" value="DUF3176 DOMAIN-CONTAINING PROTEIN"/>
    <property type="match status" value="1"/>
</dbReference>
<protein>
    <recommendedName>
        <fullName evidence="5">DUF3176 domain containing protein</fullName>
    </recommendedName>
</protein>
<evidence type="ECO:0000313" key="3">
    <source>
        <dbReference type="EMBL" id="CAI6323308.1"/>
    </source>
</evidence>
<gene>
    <name evidence="3" type="ORF">PDIGIT_LOCUS3686</name>
</gene>
<proteinExistence type="predicted"/>
<sequence>MSQSSPIHLFDHSHPRPFPPPSYNAEPHQTKSSLDITQRLERNLAHLNASNNVYKRWSYEIISWSISAICMAAIVGILAYCSNKALVLSSLHLTSISVLSKLTSAALILPTSEALGQLKWSWFNGKKSKEIWDFEIFDKASRGPWGSIMLLLRTKGRSLAALGAVLTVLLLANDTFFQQVVDLPERWVLQGKGSIAKVVRYDPDSLVELRDQVRYLQQEQYVRPLLQQFFYNNGTQPVAMGSSTRPEVPVACPTSNCTFPDFHTLGTFSRTKNNRTYHIASRRVCSRCTDISDILEYDCKSRPLDWIGNLTLYESKEGQPLYPNGTVCGYFVNSTSDSATLMSGYTTTAMNSSQGSAPAGEALLLRMMPLTTTFTRNLLWGGALKFKDLRNPILDALIVAAEDGYSGVRRGEPPIAKECALTWCIKRIRSSYHYATLEEEVVSVVSNSTPGQNPWWFDMSGSDDSYAMVGYFEDVNIDLPAENQTYGTSNETHNRILNNFDDIFPSFMTAVSDTEKPNWRVKAWLYNHQYHRPVKQNPWIPPQNITIYMERMATALTNALRSSSSSDMVEGPAYAIETYVHVKWAWLTFPFLILLLSLIFLVATIRKTATGLGIWKTSTMPTLLYGLPKDMQKDFTPSFTQTSAKSSLEEPKHVRIRLHPEKGWRVSGQPVSPRSPAVIFRSNQPPPGWI</sequence>
<dbReference type="InterPro" id="IPR021514">
    <property type="entry name" value="DUF3176"/>
</dbReference>
<organism evidence="3 4">
    <name type="scientific">Periconia digitata</name>
    <dbReference type="NCBI Taxonomy" id="1303443"/>
    <lineage>
        <taxon>Eukaryota</taxon>
        <taxon>Fungi</taxon>
        <taxon>Dikarya</taxon>
        <taxon>Ascomycota</taxon>
        <taxon>Pezizomycotina</taxon>
        <taxon>Dothideomycetes</taxon>
        <taxon>Pleosporomycetidae</taxon>
        <taxon>Pleosporales</taxon>
        <taxon>Massarineae</taxon>
        <taxon>Periconiaceae</taxon>
        <taxon>Periconia</taxon>
    </lineage>
</organism>
<feature type="transmembrane region" description="Helical" evidence="2">
    <location>
        <begin position="61"/>
        <end position="81"/>
    </location>
</feature>
<dbReference type="EMBL" id="CAOQHR010000002">
    <property type="protein sequence ID" value="CAI6323308.1"/>
    <property type="molecule type" value="Genomic_DNA"/>
</dbReference>
<keyword evidence="2" id="KW-0472">Membrane</keyword>
<dbReference type="Proteomes" id="UP001152607">
    <property type="component" value="Unassembled WGS sequence"/>
</dbReference>
<comment type="caution">
    <text evidence="3">The sequence shown here is derived from an EMBL/GenBank/DDBJ whole genome shotgun (WGS) entry which is preliminary data.</text>
</comment>
<keyword evidence="2" id="KW-0812">Transmembrane</keyword>
<dbReference type="Pfam" id="PF11374">
    <property type="entry name" value="DUF3176"/>
    <property type="match status" value="1"/>
</dbReference>
<reference evidence="3" key="1">
    <citation type="submission" date="2023-01" db="EMBL/GenBank/DDBJ databases">
        <authorList>
            <person name="Van Ghelder C."/>
            <person name="Rancurel C."/>
        </authorList>
    </citation>
    <scope>NUCLEOTIDE SEQUENCE</scope>
    <source>
        <strain evidence="3">CNCM I-4278</strain>
    </source>
</reference>
<dbReference type="PANTHER" id="PTHR35394:SF5">
    <property type="entry name" value="DUF3176 DOMAIN-CONTAINING PROTEIN"/>
    <property type="match status" value="1"/>
</dbReference>
<dbReference type="OrthoDB" id="5242705at2759"/>
<evidence type="ECO:0008006" key="5">
    <source>
        <dbReference type="Google" id="ProtNLM"/>
    </source>
</evidence>
<feature type="region of interest" description="Disordered" evidence="1">
    <location>
        <begin position="11"/>
        <end position="30"/>
    </location>
</feature>
<evidence type="ECO:0000313" key="4">
    <source>
        <dbReference type="Proteomes" id="UP001152607"/>
    </source>
</evidence>
<name>A0A9W4UAF5_9PLEO</name>
<evidence type="ECO:0000256" key="2">
    <source>
        <dbReference type="SAM" id="Phobius"/>
    </source>
</evidence>